<name>G2E6U4_9GAMM</name>
<dbReference type="SMART" id="SM00961">
    <property type="entry name" value="RuBisCO_small"/>
    <property type="match status" value="1"/>
</dbReference>
<evidence type="ECO:0000313" key="3">
    <source>
        <dbReference type="Proteomes" id="UP000004200"/>
    </source>
</evidence>
<organism evidence="2 3">
    <name type="scientific">Thiorhodococcus drewsii AZ1</name>
    <dbReference type="NCBI Taxonomy" id="765913"/>
    <lineage>
        <taxon>Bacteria</taxon>
        <taxon>Pseudomonadati</taxon>
        <taxon>Pseudomonadota</taxon>
        <taxon>Gammaproteobacteria</taxon>
        <taxon>Chromatiales</taxon>
        <taxon>Chromatiaceae</taxon>
        <taxon>Thiorhodococcus</taxon>
    </lineage>
</organism>
<dbReference type="SUPFAM" id="SSF55239">
    <property type="entry name" value="RuBisCO, small subunit"/>
    <property type="match status" value="1"/>
</dbReference>
<accession>G2E6U4</accession>
<dbReference type="OrthoDB" id="5771117at2"/>
<keyword evidence="3" id="KW-1185">Reference proteome</keyword>
<dbReference type="STRING" id="765913.ThidrDRAFT_4007"/>
<dbReference type="EMBL" id="AFWT01000044">
    <property type="protein sequence ID" value="EGV28172.1"/>
    <property type="molecule type" value="Genomic_DNA"/>
</dbReference>
<dbReference type="InterPro" id="IPR036385">
    <property type="entry name" value="RuBisCO_ssu_sf"/>
</dbReference>
<dbReference type="Pfam" id="PF00101">
    <property type="entry name" value="RuBisCO_small"/>
    <property type="match status" value="1"/>
</dbReference>
<evidence type="ECO:0000313" key="2">
    <source>
        <dbReference type="EMBL" id="EGV28172.1"/>
    </source>
</evidence>
<dbReference type="Gene3D" id="3.30.190.10">
    <property type="entry name" value="Ribulose bisphosphate carboxylase, small subunit"/>
    <property type="match status" value="1"/>
</dbReference>
<comment type="caution">
    <text evidence="2">The sequence shown here is derived from an EMBL/GenBank/DDBJ whole genome shotgun (WGS) entry which is preliminary data.</text>
</comment>
<dbReference type="eggNOG" id="COG4451">
    <property type="taxonomic scope" value="Bacteria"/>
</dbReference>
<feature type="domain" description="Ribulose bisphosphate carboxylase small subunit" evidence="1">
    <location>
        <begin position="10"/>
        <end position="104"/>
    </location>
</feature>
<gene>
    <name evidence="2" type="ORF">ThidrDRAFT_4007</name>
</gene>
<dbReference type="RefSeq" id="WP_007042720.1">
    <property type="nucleotide sequence ID" value="NZ_AFWT01000044.1"/>
</dbReference>
<dbReference type="Proteomes" id="UP000004200">
    <property type="component" value="Unassembled WGS sequence"/>
</dbReference>
<dbReference type="InterPro" id="IPR000894">
    <property type="entry name" value="RuBisCO_ssu_dom"/>
</dbReference>
<protein>
    <submittedName>
        <fullName evidence="2">Ribulose bisphosphate carboxylase small chain</fullName>
    </submittedName>
</protein>
<sequence>MYDRIQASEGTETTDAFPEDAAILDRLSHCIQKGCFVCIEHASSVQPRLTFWERWGKTRYFNGDISGLYASIEACKHLHADHHIRLNVENITWRSRLSLVVHRPH</sequence>
<proteinExistence type="predicted"/>
<dbReference type="AlphaFoldDB" id="G2E6U4"/>
<evidence type="ECO:0000259" key="1">
    <source>
        <dbReference type="SMART" id="SM00961"/>
    </source>
</evidence>
<reference evidence="2 3" key="1">
    <citation type="submission" date="2011-06" db="EMBL/GenBank/DDBJ databases">
        <title>The draft genome of Thiorhodococcus drewsii AZ1.</title>
        <authorList>
            <consortium name="US DOE Joint Genome Institute (JGI-PGF)"/>
            <person name="Lucas S."/>
            <person name="Han J."/>
            <person name="Lapidus A."/>
            <person name="Cheng J.-F."/>
            <person name="Goodwin L."/>
            <person name="Pitluck S."/>
            <person name="Peters L."/>
            <person name="Land M.L."/>
            <person name="Hauser L."/>
            <person name="Vogl K."/>
            <person name="Liu Z."/>
            <person name="Imhoff J."/>
            <person name="Thiel V."/>
            <person name="Frigaard N.-U."/>
            <person name="Bryant D.A."/>
            <person name="Woyke T.J."/>
        </authorList>
    </citation>
    <scope>NUCLEOTIDE SEQUENCE [LARGE SCALE GENOMIC DNA]</scope>
    <source>
        <strain evidence="2 3">AZ1</strain>
    </source>
</reference>